<gene>
    <name evidence="1" type="ORF">ON753_09500</name>
</gene>
<evidence type="ECO:0000313" key="2">
    <source>
        <dbReference type="Proteomes" id="UP001300261"/>
    </source>
</evidence>
<dbReference type="Proteomes" id="UP001300261">
    <property type="component" value="Unassembled WGS sequence"/>
</dbReference>
<evidence type="ECO:0000313" key="1">
    <source>
        <dbReference type="EMBL" id="MCX2722618.1"/>
    </source>
</evidence>
<protein>
    <submittedName>
        <fullName evidence="1">Uncharacterized protein</fullName>
    </submittedName>
</protein>
<reference evidence="1 2" key="1">
    <citation type="journal article" date="2016" name="Int. J. Syst. Evol. Microbiol.">
        <title>Labrenzia salina sp. nov., isolated from the rhizosphere of the halophyte Arthrocnemum macrostachyum.</title>
        <authorList>
            <person name="Camacho M."/>
            <person name="Redondo-Gomez S."/>
            <person name="Rodriguez-Llorente I."/>
            <person name="Rohde M."/>
            <person name="Sproer C."/>
            <person name="Schumann P."/>
            <person name="Klenk H.P."/>
            <person name="Montero-Calasanz M.D.C."/>
        </authorList>
    </citation>
    <scope>NUCLEOTIDE SEQUENCE [LARGE SCALE GENOMIC DNA]</scope>
    <source>
        <strain evidence="1 2">DSM 29163</strain>
    </source>
</reference>
<dbReference type="EMBL" id="JAPEVI010000003">
    <property type="protein sequence ID" value="MCX2722618.1"/>
    <property type="molecule type" value="Genomic_DNA"/>
</dbReference>
<comment type="caution">
    <text evidence="1">The sequence shown here is derived from an EMBL/GenBank/DDBJ whole genome shotgun (WGS) entry which is preliminary data.</text>
</comment>
<name>A0ABT3R0J6_9HYPH</name>
<proteinExistence type="predicted"/>
<keyword evidence="2" id="KW-1185">Reference proteome</keyword>
<accession>A0ABT3R0J6</accession>
<organism evidence="1 2">
    <name type="scientific">Roseibium salinum</name>
    <dbReference type="NCBI Taxonomy" id="1604349"/>
    <lineage>
        <taxon>Bacteria</taxon>
        <taxon>Pseudomonadati</taxon>
        <taxon>Pseudomonadota</taxon>
        <taxon>Alphaproteobacteria</taxon>
        <taxon>Hyphomicrobiales</taxon>
        <taxon>Stappiaceae</taxon>
        <taxon>Roseibium</taxon>
    </lineage>
</organism>
<sequence length="69" mass="7450">MPLTAVVEPEELKKLTKVLDDYCLERNIPAGDGRDNVAYRILGLYKNGVTDAENLKAALENSGSLDATG</sequence>
<dbReference type="RefSeq" id="WP_265962286.1">
    <property type="nucleotide sequence ID" value="NZ_JAPEVI010000003.1"/>
</dbReference>